<feature type="region of interest" description="Disordered" evidence="1">
    <location>
        <begin position="78"/>
        <end position="125"/>
    </location>
</feature>
<feature type="compositionally biased region" description="Basic and acidic residues" evidence="1">
    <location>
        <begin position="78"/>
        <end position="87"/>
    </location>
</feature>
<evidence type="ECO:0000256" key="1">
    <source>
        <dbReference type="SAM" id="MobiDB-lite"/>
    </source>
</evidence>
<feature type="region of interest" description="Disordered" evidence="1">
    <location>
        <begin position="231"/>
        <end position="279"/>
    </location>
</feature>
<organism evidence="2 3">
    <name type="scientific">Puccinia coronata f. sp. avenae</name>
    <dbReference type="NCBI Taxonomy" id="200324"/>
    <lineage>
        <taxon>Eukaryota</taxon>
        <taxon>Fungi</taxon>
        <taxon>Dikarya</taxon>
        <taxon>Basidiomycota</taxon>
        <taxon>Pucciniomycotina</taxon>
        <taxon>Pucciniomycetes</taxon>
        <taxon>Pucciniales</taxon>
        <taxon>Pucciniaceae</taxon>
        <taxon>Puccinia</taxon>
    </lineage>
</organism>
<name>A0A2N5VSU6_9BASI</name>
<evidence type="ECO:0000313" key="2">
    <source>
        <dbReference type="EMBL" id="PLW53051.1"/>
    </source>
</evidence>
<reference evidence="2 3" key="1">
    <citation type="submission" date="2017-11" db="EMBL/GenBank/DDBJ databases">
        <title>De novo assembly and phasing of dikaryotic genomes from two isolates of Puccinia coronata f. sp. avenae, the causal agent of oat crown rust.</title>
        <authorList>
            <person name="Miller M.E."/>
            <person name="Zhang Y."/>
            <person name="Omidvar V."/>
            <person name="Sperschneider J."/>
            <person name="Schwessinger B."/>
            <person name="Raley C."/>
            <person name="Palmer J.M."/>
            <person name="Garnica D."/>
            <person name="Upadhyaya N."/>
            <person name="Rathjen J."/>
            <person name="Taylor J.M."/>
            <person name="Park R.F."/>
            <person name="Dodds P.N."/>
            <person name="Hirsch C.D."/>
            <person name="Kianian S.F."/>
            <person name="Figueroa M."/>
        </authorList>
    </citation>
    <scope>NUCLEOTIDE SEQUENCE [LARGE SCALE GENOMIC DNA]</scope>
    <source>
        <strain evidence="2">12NC29</strain>
    </source>
</reference>
<feature type="compositionally biased region" description="Basic and acidic residues" evidence="1">
    <location>
        <begin position="231"/>
        <end position="251"/>
    </location>
</feature>
<dbReference type="STRING" id="200324.A0A2N5VSU6"/>
<comment type="caution">
    <text evidence="2">The sequence shown here is derived from an EMBL/GenBank/DDBJ whole genome shotgun (WGS) entry which is preliminary data.</text>
</comment>
<feature type="region of interest" description="Disordered" evidence="1">
    <location>
        <begin position="292"/>
        <end position="430"/>
    </location>
</feature>
<keyword evidence="3" id="KW-1185">Reference proteome</keyword>
<dbReference type="AlphaFoldDB" id="A0A2N5VSU6"/>
<dbReference type="EMBL" id="PGCJ01000069">
    <property type="protein sequence ID" value="PLW53051.1"/>
    <property type="molecule type" value="Genomic_DNA"/>
</dbReference>
<sequence length="430" mass="46672">MEVVHAPVGNENLKRLESVSARMLPVLPSLGSSRPDQSTGHIDLSKSDQTMGSLDGTRSPLQAALVTANPPLAAVEKQEAGRIEPTAKAKSTFTENSGATQSSNALPATNMPVSDTKTLGAPHENSSLQCPAAISETQLKKAAPQRISLKDYRSRKVSETVVITPLANHLIHFTATRPTPATITEEHQMKHAPPPIIPVLPPLLPPTSQSQPLLPLSPRKLESMAFVLKKEEKDHARSSQEGATDHKKPAHESQIPNTPLPGASSLPSDAIPNQVPQDRNARTGEVDLKKSITQQDFSADSPVQTQLNTTWNNSNRQKLSPQTFDDSAAGAYAIESMSNPSEGEPDDKERPQEFIDNAPQQPHPEMVDDEEKEEARTPKQLQSTRKSNELAVQLPVSKPEEERHPSQSMSLSLPDLELLRANPEGLNALQ</sequence>
<feature type="compositionally biased region" description="Polar residues" evidence="1">
    <location>
        <begin position="89"/>
        <end position="117"/>
    </location>
</feature>
<dbReference type="Proteomes" id="UP000235388">
    <property type="component" value="Unassembled WGS sequence"/>
</dbReference>
<evidence type="ECO:0000313" key="3">
    <source>
        <dbReference type="Proteomes" id="UP000235388"/>
    </source>
</evidence>
<feature type="compositionally biased region" description="Polar residues" evidence="1">
    <location>
        <begin position="30"/>
        <end position="40"/>
    </location>
</feature>
<proteinExistence type="predicted"/>
<feature type="compositionally biased region" description="Polar residues" evidence="1">
    <location>
        <begin position="292"/>
        <end position="325"/>
    </location>
</feature>
<feature type="region of interest" description="Disordered" evidence="1">
    <location>
        <begin position="27"/>
        <end position="57"/>
    </location>
</feature>
<gene>
    <name evidence="2" type="ORF">PCANC_10729</name>
</gene>
<protein>
    <submittedName>
        <fullName evidence="2">Uncharacterized protein</fullName>
    </submittedName>
</protein>
<accession>A0A2N5VSU6</accession>